<gene>
    <name evidence="3" type="ORF">FDO65_20270</name>
</gene>
<reference evidence="3 4" key="1">
    <citation type="submission" date="2019-05" db="EMBL/GenBank/DDBJ databases">
        <title>Nakamurella sp. N5BH11, whole genome shotgun sequence.</title>
        <authorList>
            <person name="Tuo L."/>
        </authorList>
    </citation>
    <scope>NUCLEOTIDE SEQUENCE [LARGE SCALE GENOMIC DNA]</scope>
    <source>
        <strain evidence="3 4">N5BH11</strain>
    </source>
</reference>
<dbReference type="GO" id="GO:0016627">
    <property type="term" value="F:oxidoreductase activity, acting on the CH-CH group of donors"/>
    <property type="evidence" value="ECO:0007669"/>
    <property type="project" value="TreeGrafter"/>
</dbReference>
<keyword evidence="4" id="KW-1185">Reference proteome</keyword>
<evidence type="ECO:0000313" key="4">
    <source>
        <dbReference type="Proteomes" id="UP000306985"/>
    </source>
</evidence>
<dbReference type="EMBL" id="SZZH01000007">
    <property type="protein sequence ID" value="TKV56449.1"/>
    <property type="molecule type" value="Genomic_DNA"/>
</dbReference>
<organism evidence="3 4">
    <name type="scientific">Nakamurella flava</name>
    <dbReference type="NCBI Taxonomy" id="2576308"/>
    <lineage>
        <taxon>Bacteria</taxon>
        <taxon>Bacillati</taxon>
        <taxon>Actinomycetota</taxon>
        <taxon>Actinomycetes</taxon>
        <taxon>Nakamurellales</taxon>
        <taxon>Nakamurellaceae</taxon>
        <taxon>Nakamurella</taxon>
    </lineage>
</organism>
<dbReference type="InterPro" id="IPR019965">
    <property type="entry name" value="PPOX_F420-dep_Rv2061_put"/>
</dbReference>
<dbReference type="PANTHER" id="PTHR35176">
    <property type="entry name" value="HEME OXYGENASE HI_0854-RELATED"/>
    <property type="match status" value="1"/>
</dbReference>
<sequence>MTTFRKNGVPVRTPVWIGAGNGDLVVFTAPDSGKVKRIRNNGAVELAPCGRRGEVDPDVVRTPGRARIITDPDEQQWAYGRLAESYPFAFRALTFVGAVATLGRRKRCWLRISPVGAAD</sequence>
<dbReference type="InterPro" id="IPR012349">
    <property type="entry name" value="Split_barrel_FMN-bd"/>
</dbReference>
<dbReference type="EC" id="1.-.-.-" evidence="3"/>
<protein>
    <submittedName>
        <fullName evidence="3">PPOX class F420-dependent oxidoreductase</fullName>
        <ecNumber evidence="3">1.-.-.-</ecNumber>
    </submittedName>
</protein>
<evidence type="ECO:0000313" key="3">
    <source>
        <dbReference type="EMBL" id="TKV56449.1"/>
    </source>
</evidence>
<feature type="domain" description="Pyridoxamine 5'-phosphate oxidase N-terminal" evidence="2">
    <location>
        <begin position="1"/>
        <end position="86"/>
    </location>
</feature>
<dbReference type="InterPro" id="IPR052019">
    <property type="entry name" value="F420H2_bilvrd_red/Heme_oxyg"/>
</dbReference>
<name>A0A4U6Q9A2_9ACTN</name>
<dbReference type="AlphaFoldDB" id="A0A4U6Q9A2"/>
<dbReference type="PANTHER" id="PTHR35176:SF11">
    <property type="entry name" value="PYRIDOXAMINE 5'-PHOSPHATE OXIDASE FAMILY PROTEIN"/>
    <property type="match status" value="1"/>
</dbReference>
<accession>A0A4U6Q9A2</accession>
<dbReference type="OrthoDB" id="5738083at2"/>
<dbReference type="NCBIfam" id="TIGR03666">
    <property type="entry name" value="Rv2061_F420"/>
    <property type="match status" value="1"/>
</dbReference>
<dbReference type="Proteomes" id="UP000306985">
    <property type="component" value="Unassembled WGS sequence"/>
</dbReference>
<dbReference type="GO" id="GO:0070967">
    <property type="term" value="F:coenzyme F420 binding"/>
    <property type="evidence" value="ECO:0007669"/>
    <property type="project" value="TreeGrafter"/>
</dbReference>
<comment type="caution">
    <text evidence="3">The sequence shown here is derived from an EMBL/GenBank/DDBJ whole genome shotgun (WGS) entry which is preliminary data.</text>
</comment>
<evidence type="ECO:0000259" key="2">
    <source>
        <dbReference type="Pfam" id="PF01243"/>
    </source>
</evidence>
<dbReference type="GO" id="GO:0005829">
    <property type="term" value="C:cytosol"/>
    <property type="evidence" value="ECO:0007669"/>
    <property type="project" value="TreeGrafter"/>
</dbReference>
<dbReference type="Gene3D" id="2.30.110.10">
    <property type="entry name" value="Electron Transport, Fmn-binding Protein, Chain A"/>
    <property type="match status" value="1"/>
</dbReference>
<dbReference type="Pfam" id="PF01243">
    <property type="entry name" value="PNPOx_N"/>
    <property type="match status" value="1"/>
</dbReference>
<keyword evidence="1 3" id="KW-0560">Oxidoreductase</keyword>
<dbReference type="InterPro" id="IPR011576">
    <property type="entry name" value="Pyridox_Oxase_N"/>
</dbReference>
<proteinExistence type="predicted"/>
<evidence type="ECO:0000256" key="1">
    <source>
        <dbReference type="ARBA" id="ARBA00023002"/>
    </source>
</evidence>
<dbReference type="SUPFAM" id="SSF50475">
    <property type="entry name" value="FMN-binding split barrel"/>
    <property type="match status" value="1"/>
</dbReference>